<evidence type="ECO:0000256" key="6">
    <source>
        <dbReference type="ARBA" id="ARBA00023237"/>
    </source>
</evidence>
<comment type="subunit">
    <text evidence="7">The basal body constitutes a major portion of the flagellar organelle and consists of four rings (L,P,S, and M) mounted on a central rod.</text>
</comment>
<dbReference type="PANTHER" id="PTHR34933:SF1">
    <property type="entry name" value="FLAGELLAR L-RING PROTEIN"/>
    <property type="match status" value="1"/>
</dbReference>
<name>A0A1A7BEM8_9SPHN</name>
<keyword evidence="9" id="KW-0282">Flagellum</keyword>
<keyword evidence="4 7" id="KW-0472">Membrane</keyword>
<proteinExistence type="inferred from homology"/>
<dbReference type="Pfam" id="PF02107">
    <property type="entry name" value="FlgH"/>
    <property type="match status" value="1"/>
</dbReference>
<comment type="subcellular location">
    <subcellularLocation>
        <location evidence="7">Cell outer membrane</location>
        <topology evidence="7">Lipid-anchor</topology>
    </subcellularLocation>
    <subcellularLocation>
        <location evidence="7">Bacterial flagellum basal body</location>
    </subcellularLocation>
</comment>
<gene>
    <name evidence="7" type="primary">flgH</name>
    <name evidence="9" type="ORF">I603_1347</name>
</gene>
<keyword evidence="9" id="KW-0966">Cell projection</keyword>
<accession>A0A1A7BEM8</accession>
<reference evidence="9 10" key="1">
    <citation type="submission" date="2016-06" db="EMBL/GenBank/DDBJ databases">
        <title>Genome sequence of Porphyrobacter dokdonensis DSW-74.</title>
        <authorList>
            <person name="Kim J.F."/>
            <person name="Song J.Y."/>
        </authorList>
    </citation>
    <scope>NUCLEOTIDE SEQUENCE [LARGE SCALE GENOMIC DNA]</scope>
    <source>
        <strain evidence="9 10">DSW-74</strain>
    </source>
</reference>
<comment type="caution">
    <text evidence="9">The sequence shown here is derived from an EMBL/GenBank/DDBJ whole genome shotgun (WGS) entry which is preliminary data.</text>
</comment>
<dbReference type="PRINTS" id="PR01008">
    <property type="entry name" value="FLGLRINGFLGH"/>
</dbReference>
<dbReference type="PATRIC" id="fig|1300349.4.peg.1343"/>
<keyword evidence="6 7" id="KW-0998">Cell outer membrane</keyword>
<evidence type="ECO:0000256" key="1">
    <source>
        <dbReference type="ARBA" id="ARBA00002591"/>
    </source>
</evidence>
<dbReference type="GO" id="GO:0009427">
    <property type="term" value="C:bacterial-type flagellum basal body, distal rod, L ring"/>
    <property type="evidence" value="ECO:0007669"/>
    <property type="project" value="InterPro"/>
</dbReference>
<dbReference type="STRING" id="1300349.I603_1347"/>
<keyword evidence="9" id="KW-0969">Cilium</keyword>
<dbReference type="RefSeq" id="WP_068863407.1">
    <property type="nucleotide sequence ID" value="NZ_LZYB01000003.1"/>
</dbReference>
<keyword evidence="5 7" id="KW-0975">Bacterial flagellum</keyword>
<dbReference type="Proteomes" id="UP000092484">
    <property type="component" value="Unassembled WGS sequence"/>
</dbReference>
<evidence type="ECO:0000256" key="4">
    <source>
        <dbReference type="ARBA" id="ARBA00023136"/>
    </source>
</evidence>
<dbReference type="PROSITE" id="PS51257">
    <property type="entry name" value="PROKAR_LIPOPROTEIN"/>
    <property type="match status" value="1"/>
</dbReference>
<evidence type="ECO:0000256" key="8">
    <source>
        <dbReference type="SAM" id="SignalP"/>
    </source>
</evidence>
<protein>
    <recommendedName>
        <fullName evidence="7">Flagellar L-ring protein</fullName>
    </recommendedName>
    <alternativeName>
        <fullName evidence="7">Basal body L-ring protein</fullName>
    </alternativeName>
</protein>
<feature type="chain" id="PRO_5008875620" description="Flagellar L-ring protein" evidence="8">
    <location>
        <begin position="22"/>
        <end position="238"/>
    </location>
</feature>
<evidence type="ECO:0000256" key="5">
    <source>
        <dbReference type="ARBA" id="ARBA00023143"/>
    </source>
</evidence>
<sequence length="238" mass="24125">MKPQYLLLAAPLLLSACMGTGGTGPQAGFAAPPPPGAAIVAASPGDPLAVAAPQPMVPATSAGAIFRTGSGYAGLVTGTRARQLGDMVTIILTEATTTTKSTAGQTSRSGSFGITPPTSGPLDFLNPDALKAAAEGSFSGGGNAAQQSRLNGAVAVTIAAIYPNGTAEVVGEKQMMFSQGDEWVQFAGRIRLIDIDADNRLASSQVANARIIYSGKGAVQQASRPGWLSRFFNAISPF</sequence>
<evidence type="ECO:0000256" key="2">
    <source>
        <dbReference type="ARBA" id="ARBA00006929"/>
    </source>
</evidence>
<keyword evidence="7" id="KW-0449">Lipoprotein</keyword>
<dbReference type="GO" id="GO:0003774">
    <property type="term" value="F:cytoskeletal motor activity"/>
    <property type="evidence" value="ECO:0007669"/>
    <property type="project" value="InterPro"/>
</dbReference>
<dbReference type="InterPro" id="IPR000527">
    <property type="entry name" value="Flag_Lring"/>
</dbReference>
<keyword evidence="10" id="KW-1185">Reference proteome</keyword>
<keyword evidence="3 7" id="KW-0732">Signal</keyword>
<dbReference type="PANTHER" id="PTHR34933">
    <property type="entry name" value="FLAGELLAR L-RING PROTEIN"/>
    <property type="match status" value="1"/>
</dbReference>
<evidence type="ECO:0000256" key="7">
    <source>
        <dbReference type="HAMAP-Rule" id="MF_00415"/>
    </source>
</evidence>
<evidence type="ECO:0000313" key="9">
    <source>
        <dbReference type="EMBL" id="OBV10939.1"/>
    </source>
</evidence>
<dbReference type="HAMAP" id="MF_00415">
    <property type="entry name" value="FlgH"/>
    <property type="match status" value="1"/>
</dbReference>
<comment type="similarity">
    <text evidence="2 7">Belongs to the FlgH family.</text>
</comment>
<dbReference type="GO" id="GO:0071973">
    <property type="term" value="P:bacterial-type flagellum-dependent cell motility"/>
    <property type="evidence" value="ECO:0007669"/>
    <property type="project" value="InterPro"/>
</dbReference>
<evidence type="ECO:0000256" key="3">
    <source>
        <dbReference type="ARBA" id="ARBA00022729"/>
    </source>
</evidence>
<dbReference type="AlphaFoldDB" id="A0A1A7BEM8"/>
<dbReference type="GO" id="GO:0009279">
    <property type="term" value="C:cell outer membrane"/>
    <property type="evidence" value="ECO:0007669"/>
    <property type="project" value="UniProtKB-SubCell"/>
</dbReference>
<comment type="function">
    <text evidence="1 7">Assembles around the rod to form the L-ring and probably protects the motor/basal body from shearing forces during rotation.</text>
</comment>
<evidence type="ECO:0000313" key="10">
    <source>
        <dbReference type="Proteomes" id="UP000092484"/>
    </source>
</evidence>
<organism evidence="9 10">
    <name type="scientific">Erythrobacter dokdonensis DSW-74</name>
    <dbReference type="NCBI Taxonomy" id="1300349"/>
    <lineage>
        <taxon>Bacteria</taxon>
        <taxon>Pseudomonadati</taxon>
        <taxon>Pseudomonadota</taxon>
        <taxon>Alphaproteobacteria</taxon>
        <taxon>Sphingomonadales</taxon>
        <taxon>Erythrobacteraceae</taxon>
        <taxon>Erythrobacter/Porphyrobacter group</taxon>
        <taxon>Erythrobacter</taxon>
    </lineage>
</organism>
<dbReference type="EMBL" id="LZYB01000003">
    <property type="protein sequence ID" value="OBV10939.1"/>
    <property type="molecule type" value="Genomic_DNA"/>
</dbReference>
<feature type="signal peptide" evidence="8">
    <location>
        <begin position="1"/>
        <end position="21"/>
    </location>
</feature>